<keyword evidence="2" id="KW-0808">Transferase</keyword>
<dbReference type="STRING" id="1122159.SAMN02745246_02498"/>
<dbReference type="EMBL" id="QOVL01000017">
    <property type="protein sequence ID" value="RXG27049.1"/>
    <property type="molecule type" value="Genomic_DNA"/>
</dbReference>
<keyword evidence="2" id="KW-0489">Methyltransferase</keyword>
<dbReference type="GO" id="GO:0032259">
    <property type="term" value="P:methylation"/>
    <property type="evidence" value="ECO:0007669"/>
    <property type="project" value="UniProtKB-KW"/>
</dbReference>
<comment type="caution">
    <text evidence="2">The sequence shown here is derived from an EMBL/GenBank/DDBJ whole genome shotgun (WGS) entry which is preliminary data.</text>
</comment>
<evidence type="ECO:0000313" key="2">
    <source>
        <dbReference type="EMBL" id="RXG27049.1"/>
    </source>
</evidence>
<gene>
    <name evidence="2" type="ORF">DSL99_3103</name>
</gene>
<dbReference type="AlphaFoldDB" id="A0A4Q0PJE6"/>
<dbReference type="Gene3D" id="3.40.50.150">
    <property type="entry name" value="Vaccinia Virus protein VP39"/>
    <property type="match status" value="1"/>
</dbReference>
<proteinExistence type="predicted"/>
<dbReference type="GO" id="GO:0008757">
    <property type="term" value="F:S-adenosylmethionine-dependent methyltransferase activity"/>
    <property type="evidence" value="ECO:0007669"/>
    <property type="project" value="InterPro"/>
</dbReference>
<feature type="domain" description="Methyltransferase type 11" evidence="1">
    <location>
        <begin position="68"/>
        <end position="160"/>
    </location>
</feature>
<evidence type="ECO:0000313" key="3">
    <source>
        <dbReference type="Proteomes" id="UP000290608"/>
    </source>
</evidence>
<name>A0A4Q0PJE6_9FLAO</name>
<evidence type="ECO:0000259" key="1">
    <source>
        <dbReference type="Pfam" id="PF08241"/>
    </source>
</evidence>
<protein>
    <submittedName>
        <fullName evidence="2">Methyltransferase family protein</fullName>
    </submittedName>
</protein>
<organism evidence="2 3">
    <name type="scientific">Leeuwenhoekiella marinoflava</name>
    <dbReference type="NCBI Taxonomy" id="988"/>
    <lineage>
        <taxon>Bacteria</taxon>
        <taxon>Pseudomonadati</taxon>
        <taxon>Bacteroidota</taxon>
        <taxon>Flavobacteriia</taxon>
        <taxon>Flavobacteriales</taxon>
        <taxon>Flavobacteriaceae</taxon>
        <taxon>Leeuwenhoekiella</taxon>
    </lineage>
</organism>
<dbReference type="Pfam" id="PF08241">
    <property type="entry name" value="Methyltransf_11"/>
    <property type="match status" value="1"/>
</dbReference>
<reference evidence="2 3" key="1">
    <citation type="submission" date="2018-07" db="EMBL/GenBank/DDBJ databases">
        <title>Leeuwenhoekiella genomics.</title>
        <authorList>
            <person name="Tahon G."/>
            <person name="Willems A."/>
        </authorList>
    </citation>
    <scope>NUCLEOTIDE SEQUENCE [LARGE SCALE GENOMIC DNA]</scope>
    <source>
        <strain evidence="2 3">LMG 1345</strain>
    </source>
</reference>
<dbReference type="RefSeq" id="WP_073099598.1">
    <property type="nucleotide sequence ID" value="NZ_QOVL01000017.1"/>
</dbReference>
<dbReference type="InterPro" id="IPR013216">
    <property type="entry name" value="Methyltransf_11"/>
</dbReference>
<dbReference type="SUPFAM" id="SSF53335">
    <property type="entry name" value="S-adenosyl-L-methionine-dependent methyltransferases"/>
    <property type="match status" value="1"/>
</dbReference>
<dbReference type="Proteomes" id="UP000290608">
    <property type="component" value="Unassembled WGS sequence"/>
</dbReference>
<accession>A0A4Q0PJE6</accession>
<dbReference type="InterPro" id="IPR029063">
    <property type="entry name" value="SAM-dependent_MTases_sf"/>
</dbReference>
<sequence>MTKKDSQNPDIFGQALLDFHTDNYTEDITVISSLTEDDEIPVPYLFRDFDAMPLVEQEALKLAKGKTLDIGSCAGSHSLYLQNKGIDVTALDVSQGAISVCQKRGISKTIESNILSYTEKNYNTLLLMMNGSGIFETLKNTQYYLKHLHSLLKTGGQILIDSSDIAFMYEEEDGSYWRDASREYYGEVTFKIQYKNQTSEAFDWLYIDFKTLKSEAEKAGFSCKKIIDGPHYDYLAQLIKL</sequence>